<gene>
    <name evidence="1" type="ORF">PVAP13_9NG497300</name>
</gene>
<accession>A0A8T0MXS2</accession>
<reference evidence="1" key="1">
    <citation type="submission" date="2020-05" db="EMBL/GenBank/DDBJ databases">
        <title>WGS assembly of Panicum virgatum.</title>
        <authorList>
            <person name="Lovell J.T."/>
            <person name="Jenkins J."/>
            <person name="Shu S."/>
            <person name="Juenger T.E."/>
            <person name="Schmutz J."/>
        </authorList>
    </citation>
    <scope>NUCLEOTIDE SEQUENCE</scope>
    <source>
        <strain evidence="1">AP13</strain>
    </source>
</reference>
<name>A0A8T0MXS2_PANVG</name>
<sequence>MDCTIARFFWNQTKAPTGVKIPGHLHPVTWDHDLLDPKICPEQDAAVILCEMWALWMSRNKRRHGEAGVPMNQAIKWAKDTAFDLLQICHPTKSRRSQPTTKEQWRCPTMGWTKCNTDAPFRMGTVQDRWVLCFRTMRANSKGRKQNG</sequence>
<dbReference type="EMBL" id="CM029054">
    <property type="protein sequence ID" value="KAG2539824.1"/>
    <property type="molecule type" value="Genomic_DNA"/>
</dbReference>
<dbReference type="AlphaFoldDB" id="A0A8T0MXS2"/>
<organism evidence="1 2">
    <name type="scientific">Panicum virgatum</name>
    <name type="common">Blackwell switchgrass</name>
    <dbReference type="NCBI Taxonomy" id="38727"/>
    <lineage>
        <taxon>Eukaryota</taxon>
        <taxon>Viridiplantae</taxon>
        <taxon>Streptophyta</taxon>
        <taxon>Embryophyta</taxon>
        <taxon>Tracheophyta</taxon>
        <taxon>Spermatophyta</taxon>
        <taxon>Magnoliopsida</taxon>
        <taxon>Liliopsida</taxon>
        <taxon>Poales</taxon>
        <taxon>Poaceae</taxon>
        <taxon>PACMAD clade</taxon>
        <taxon>Panicoideae</taxon>
        <taxon>Panicodae</taxon>
        <taxon>Paniceae</taxon>
        <taxon>Panicinae</taxon>
        <taxon>Panicum</taxon>
        <taxon>Panicum sect. Hiantes</taxon>
    </lineage>
</organism>
<proteinExistence type="predicted"/>
<protein>
    <submittedName>
        <fullName evidence="1">Uncharacterized protein</fullName>
    </submittedName>
</protein>
<comment type="caution">
    <text evidence="1">The sequence shown here is derived from an EMBL/GenBank/DDBJ whole genome shotgun (WGS) entry which is preliminary data.</text>
</comment>
<evidence type="ECO:0000313" key="1">
    <source>
        <dbReference type="EMBL" id="KAG2539824.1"/>
    </source>
</evidence>
<keyword evidence="2" id="KW-1185">Reference proteome</keyword>
<dbReference type="Proteomes" id="UP000823388">
    <property type="component" value="Chromosome 9N"/>
</dbReference>
<evidence type="ECO:0000313" key="2">
    <source>
        <dbReference type="Proteomes" id="UP000823388"/>
    </source>
</evidence>